<feature type="transmembrane region" description="Helical" evidence="7">
    <location>
        <begin position="12"/>
        <end position="35"/>
    </location>
</feature>
<keyword evidence="2" id="KW-0813">Transport</keyword>
<reference evidence="8 9" key="1">
    <citation type="submission" date="2017-11" db="EMBL/GenBank/DDBJ databases">
        <title>Bacillus camelliae sp. nov., isolated from pu'er tea.</title>
        <authorList>
            <person name="Niu L."/>
        </authorList>
    </citation>
    <scope>NUCLEOTIDE SEQUENCE [LARGE SCALE GENOMIC DNA]</scope>
    <source>
        <strain evidence="8 9">7578-1</strain>
    </source>
</reference>
<dbReference type="Gene3D" id="1.20.1250.20">
    <property type="entry name" value="MFS general substrate transporter like domains"/>
    <property type="match status" value="1"/>
</dbReference>
<keyword evidence="9" id="KW-1185">Reference proteome</keyword>
<accession>A0A2N3LEI5</accession>
<dbReference type="OrthoDB" id="9775268at2"/>
<keyword evidence="4 7" id="KW-0812">Transmembrane</keyword>
<dbReference type="Proteomes" id="UP000233440">
    <property type="component" value="Unassembled WGS sequence"/>
</dbReference>
<evidence type="ECO:0000256" key="7">
    <source>
        <dbReference type="SAM" id="Phobius"/>
    </source>
</evidence>
<sequence length="128" mass="14253">MNKESMKTFYLLWVTQGLSALGSSLSYFTIVVWFSSVVFAEHQNAELTLALTILSLVFTLPQIIASPIAGILVDKISRKRILWSADAIQGAITLIIAYIAYSESHQYWSILILLCVIALVSVFHNLAF</sequence>
<dbReference type="PANTHER" id="PTHR43266">
    <property type="entry name" value="MACROLIDE-EFFLUX PROTEIN"/>
    <property type="match status" value="1"/>
</dbReference>
<dbReference type="GO" id="GO:0005886">
    <property type="term" value="C:plasma membrane"/>
    <property type="evidence" value="ECO:0007669"/>
    <property type="project" value="UniProtKB-SubCell"/>
</dbReference>
<evidence type="ECO:0000313" key="8">
    <source>
        <dbReference type="EMBL" id="PKR82985.1"/>
    </source>
</evidence>
<gene>
    <name evidence="8" type="ORF">CWO92_21440</name>
</gene>
<evidence type="ECO:0000313" key="9">
    <source>
        <dbReference type="Proteomes" id="UP000233440"/>
    </source>
</evidence>
<dbReference type="AlphaFoldDB" id="A0A2N3LEI5"/>
<dbReference type="RefSeq" id="WP_101356248.1">
    <property type="nucleotide sequence ID" value="NZ_PIQO01000024.1"/>
</dbReference>
<comment type="subcellular location">
    <subcellularLocation>
        <location evidence="1">Cell membrane</location>
        <topology evidence="1">Multi-pass membrane protein</topology>
    </subcellularLocation>
</comment>
<dbReference type="EMBL" id="PIQO01000024">
    <property type="protein sequence ID" value="PKR82985.1"/>
    <property type="molecule type" value="Genomic_DNA"/>
</dbReference>
<feature type="transmembrane region" description="Helical" evidence="7">
    <location>
        <begin position="107"/>
        <end position="127"/>
    </location>
</feature>
<keyword evidence="3" id="KW-1003">Cell membrane</keyword>
<keyword evidence="5 7" id="KW-1133">Transmembrane helix</keyword>
<keyword evidence="6 7" id="KW-0472">Membrane</keyword>
<evidence type="ECO:0000256" key="4">
    <source>
        <dbReference type="ARBA" id="ARBA00022692"/>
    </source>
</evidence>
<evidence type="ECO:0000256" key="1">
    <source>
        <dbReference type="ARBA" id="ARBA00004651"/>
    </source>
</evidence>
<evidence type="ECO:0000256" key="3">
    <source>
        <dbReference type="ARBA" id="ARBA00022475"/>
    </source>
</evidence>
<protein>
    <recommendedName>
        <fullName evidence="10">Major facilitator superfamily (MFS) profile domain-containing protein</fullName>
    </recommendedName>
</protein>
<proteinExistence type="predicted"/>
<dbReference type="InterPro" id="IPR036259">
    <property type="entry name" value="MFS_trans_sf"/>
</dbReference>
<comment type="caution">
    <text evidence="8">The sequence shown here is derived from an EMBL/GenBank/DDBJ whole genome shotgun (WGS) entry which is preliminary data.</text>
</comment>
<evidence type="ECO:0008006" key="10">
    <source>
        <dbReference type="Google" id="ProtNLM"/>
    </source>
</evidence>
<organism evidence="8 9">
    <name type="scientific">Heyndrickxia camelliae</name>
    <dbReference type="NCBI Taxonomy" id="1707093"/>
    <lineage>
        <taxon>Bacteria</taxon>
        <taxon>Bacillati</taxon>
        <taxon>Bacillota</taxon>
        <taxon>Bacilli</taxon>
        <taxon>Bacillales</taxon>
        <taxon>Bacillaceae</taxon>
        <taxon>Heyndrickxia</taxon>
    </lineage>
</organism>
<evidence type="ECO:0000256" key="6">
    <source>
        <dbReference type="ARBA" id="ARBA00023136"/>
    </source>
</evidence>
<evidence type="ECO:0000256" key="5">
    <source>
        <dbReference type="ARBA" id="ARBA00022989"/>
    </source>
</evidence>
<feature type="transmembrane region" description="Helical" evidence="7">
    <location>
        <begin position="81"/>
        <end position="101"/>
    </location>
</feature>
<feature type="transmembrane region" description="Helical" evidence="7">
    <location>
        <begin position="47"/>
        <end position="69"/>
    </location>
</feature>
<dbReference type="SUPFAM" id="SSF103473">
    <property type="entry name" value="MFS general substrate transporter"/>
    <property type="match status" value="1"/>
</dbReference>
<dbReference type="PANTHER" id="PTHR43266:SF2">
    <property type="entry name" value="MAJOR FACILITATOR SUPERFAMILY (MFS) PROFILE DOMAIN-CONTAINING PROTEIN"/>
    <property type="match status" value="1"/>
</dbReference>
<name>A0A2N3LEI5_9BACI</name>
<evidence type="ECO:0000256" key="2">
    <source>
        <dbReference type="ARBA" id="ARBA00022448"/>
    </source>
</evidence>